<keyword evidence="3" id="KW-0804">Transcription</keyword>
<keyword evidence="2" id="KW-0238">DNA-binding</keyword>
<dbReference type="InterPro" id="IPR053142">
    <property type="entry name" value="PchR_regulatory_protein"/>
</dbReference>
<dbReference type="InterPro" id="IPR018060">
    <property type="entry name" value="HTH_AraC"/>
</dbReference>
<sequence length="429" mass="48183">MAQVDARSAHLEPRRLSSRFNQNITLPCAGRHASGRHRIVRNVPARRPDSPSADLPTIVRVRPWTPSFGQCTKTFDIRIVSKRTAHGLVAWAGGLKRARMMKTFRWGRSSELIEAGIVTPDHLRAVNLPDVEFASKTLTEAEGEGRLEYLRTPDVRAIVANCAFHHDKRYEMTDEGLVRFHFGYDVSILARVEGRFLQDVLDHPAGLLIADPDTVVAETVPAGRRQTFVTIACHPEWIERTFGVKLTDHLDYEADLSIAPACHYPLRYDGDARRLTAEMLETRIVSSLKPAFLAAKAQEILAFALSSMIKSGTDRAYKHTDRDLAAVRAAHDLLLDAPMAAHDLRAVSRAVGINRTKLSYGFQRLYGLSMSQFVTIHRLEEARRLLLETDMTISQIALAVGYEHACNFSTRFKAQFECSPRAFRASNRQ</sequence>
<evidence type="ECO:0000259" key="4">
    <source>
        <dbReference type="PROSITE" id="PS01124"/>
    </source>
</evidence>
<dbReference type="PROSITE" id="PS00041">
    <property type="entry name" value="HTH_ARAC_FAMILY_1"/>
    <property type="match status" value="1"/>
</dbReference>
<organism evidence="5 6">
    <name type="scientific">Segnochrobactrum spirostomi</name>
    <dbReference type="NCBI Taxonomy" id="2608987"/>
    <lineage>
        <taxon>Bacteria</taxon>
        <taxon>Pseudomonadati</taxon>
        <taxon>Pseudomonadota</taxon>
        <taxon>Alphaproteobacteria</taxon>
        <taxon>Hyphomicrobiales</taxon>
        <taxon>Segnochrobactraceae</taxon>
        <taxon>Segnochrobactrum</taxon>
    </lineage>
</organism>
<dbReference type="GO" id="GO:0003700">
    <property type="term" value="F:DNA-binding transcription factor activity"/>
    <property type="evidence" value="ECO:0007669"/>
    <property type="project" value="InterPro"/>
</dbReference>
<dbReference type="Pfam" id="PF12833">
    <property type="entry name" value="HTH_18"/>
    <property type="match status" value="1"/>
</dbReference>
<evidence type="ECO:0000256" key="3">
    <source>
        <dbReference type="ARBA" id="ARBA00023163"/>
    </source>
</evidence>
<dbReference type="PROSITE" id="PS01124">
    <property type="entry name" value="HTH_ARAC_FAMILY_2"/>
    <property type="match status" value="1"/>
</dbReference>
<feature type="domain" description="HTH araC/xylS-type" evidence="4">
    <location>
        <begin position="328"/>
        <end position="426"/>
    </location>
</feature>
<dbReference type="GO" id="GO:0043565">
    <property type="term" value="F:sequence-specific DNA binding"/>
    <property type="evidence" value="ECO:0007669"/>
    <property type="project" value="InterPro"/>
</dbReference>
<reference evidence="5 6" key="1">
    <citation type="submission" date="2019-09" db="EMBL/GenBank/DDBJ databases">
        <title>Segnochrobactrum spirostomi gen. nov., sp. nov., isolated from the ciliate Spirostomum cf. yagiui and description of a novel family, Segnochrobactraceae fam. nov. within the order Rhizobiales of the class Alphaproteobacteria.</title>
        <authorList>
            <person name="Akter S."/>
            <person name="Shazib S.U.A."/>
            <person name="Shin M.K."/>
        </authorList>
    </citation>
    <scope>NUCLEOTIDE SEQUENCE [LARGE SCALE GENOMIC DNA]</scope>
    <source>
        <strain evidence="5 6">Sp-1</strain>
    </source>
</reference>
<dbReference type="PANTHER" id="PTHR47893">
    <property type="entry name" value="REGULATORY PROTEIN PCHR"/>
    <property type="match status" value="1"/>
</dbReference>
<dbReference type="EMBL" id="VWNA01000001">
    <property type="protein sequence ID" value="MQT14508.1"/>
    <property type="molecule type" value="Genomic_DNA"/>
</dbReference>
<dbReference type="AlphaFoldDB" id="A0A6A7Y941"/>
<proteinExistence type="predicted"/>
<protein>
    <submittedName>
        <fullName evidence="5">Helix-turn-helix transcriptional regulator</fullName>
    </submittedName>
</protein>
<dbReference type="InterPro" id="IPR018062">
    <property type="entry name" value="HTH_AraC-typ_CS"/>
</dbReference>
<name>A0A6A7Y941_9HYPH</name>
<dbReference type="PANTHER" id="PTHR47893:SF1">
    <property type="entry name" value="REGULATORY PROTEIN PCHR"/>
    <property type="match status" value="1"/>
</dbReference>
<dbReference type="Gene3D" id="1.10.10.60">
    <property type="entry name" value="Homeodomain-like"/>
    <property type="match status" value="2"/>
</dbReference>
<dbReference type="InterPro" id="IPR009057">
    <property type="entry name" value="Homeodomain-like_sf"/>
</dbReference>
<gene>
    <name evidence="5" type="ORF">F0357_17990</name>
</gene>
<evidence type="ECO:0000313" key="6">
    <source>
        <dbReference type="Proteomes" id="UP000332515"/>
    </source>
</evidence>
<evidence type="ECO:0000256" key="2">
    <source>
        <dbReference type="ARBA" id="ARBA00023125"/>
    </source>
</evidence>
<dbReference type="Proteomes" id="UP000332515">
    <property type="component" value="Unassembled WGS sequence"/>
</dbReference>
<dbReference type="SUPFAM" id="SSF46689">
    <property type="entry name" value="Homeodomain-like"/>
    <property type="match status" value="1"/>
</dbReference>
<comment type="caution">
    <text evidence="5">The sequence shown here is derived from an EMBL/GenBank/DDBJ whole genome shotgun (WGS) entry which is preliminary data.</text>
</comment>
<accession>A0A6A7Y941</accession>
<keyword evidence="6" id="KW-1185">Reference proteome</keyword>
<keyword evidence="1" id="KW-0805">Transcription regulation</keyword>
<evidence type="ECO:0000313" key="5">
    <source>
        <dbReference type="EMBL" id="MQT14508.1"/>
    </source>
</evidence>
<evidence type="ECO:0000256" key="1">
    <source>
        <dbReference type="ARBA" id="ARBA00023015"/>
    </source>
</evidence>
<dbReference type="SMART" id="SM00342">
    <property type="entry name" value="HTH_ARAC"/>
    <property type="match status" value="1"/>
</dbReference>